<proteinExistence type="predicted"/>
<reference evidence="1 2" key="1">
    <citation type="submission" date="2018-07" db="EMBL/GenBank/DDBJ databases">
        <title>Corallincola holothuriorum sp. nov., a new facultative anaerobe isolated from sea cucumber Apostichopus japonicus.</title>
        <authorList>
            <person name="Xia H."/>
        </authorList>
    </citation>
    <scope>NUCLEOTIDE SEQUENCE [LARGE SCALE GENOMIC DNA]</scope>
    <source>
        <strain evidence="1 2">C4</strain>
    </source>
</reference>
<organism evidence="1 2">
    <name type="scientific">Corallincola holothuriorum</name>
    <dbReference type="NCBI Taxonomy" id="2282215"/>
    <lineage>
        <taxon>Bacteria</taxon>
        <taxon>Pseudomonadati</taxon>
        <taxon>Pseudomonadota</taxon>
        <taxon>Gammaproteobacteria</taxon>
        <taxon>Alteromonadales</taxon>
        <taxon>Psychromonadaceae</taxon>
        <taxon>Corallincola</taxon>
    </lineage>
</organism>
<evidence type="ECO:0000313" key="2">
    <source>
        <dbReference type="Proteomes" id="UP000252558"/>
    </source>
</evidence>
<accession>A0A368NG28</accession>
<name>A0A368NG28_9GAMM</name>
<protein>
    <submittedName>
        <fullName evidence="1">Uncharacterized protein</fullName>
    </submittedName>
</protein>
<sequence length="67" mass="7604">MATIKCRILQFHDPRGKIDKQKLADIVALKLPNQSGFHPSEMQAKSVTSEIELAQLFQQQELTLAIR</sequence>
<evidence type="ECO:0000313" key="1">
    <source>
        <dbReference type="EMBL" id="RCU49607.1"/>
    </source>
</evidence>
<keyword evidence="2" id="KW-1185">Reference proteome</keyword>
<comment type="caution">
    <text evidence="1">The sequence shown here is derived from an EMBL/GenBank/DDBJ whole genome shotgun (WGS) entry which is preliminary data.</text>
</comment>
<dbReference type="AlphaFoldDB" id="A0A368NG28"/>
<dbReference type="EMBL" id="QPID01000006">
    <property type="protein sequence ID" value="RCU49607.1"/>
    <property type="molecule type" value="Genomic_DNA"/>
</dbReference>
<dbReference type="RefSeq" id="WP_114338602.1">
    <property type="nucleotide sequence ID" value="NZ_QPID01000006.1"/>
</dbReference>
<dbReference type="Proteomes" id="UP000252558">
    <property type="component" value="Unassembled WGS sequence"/>
</dbReference>
<gene>
    <name evidence="1" type="ORF">DU002_11880</name>
</gene>